<organism evidence="1 2">
    <name type="scientific">Limnothrix redekei LRLZ20PSL1</name>
    <dbReference type="NCBI Taxonomy" id="3112953"/>
    <lineage>
        <taxon>Bacteria</taxon>
        <taxon>Bacillati</taxon>
        <taxon>Cyanobacteriota</taxon>
        <taxon>Cyanophyceae</taxon>
        <taxon>Pseudanabaenales</taxon>
        <taxon>Pseudanabaenaceae</taxon>
        <taxon>Limnothrix</taxon>
    </lineage>
</organism>
<sequence length="338" mass="37402">MNLLTNHCALSAWSQRGRRFALPIVLFWGLWSSGPAQAIGMRSVIAPRHPRVTAFPRAPVTDRLGPLSQAPNEFPFIGRRSFNFLGGSGTGQSITIEPDGTTTVERHGTANSAIEYRGRFSNPLWLNDQQGLLIEGSQIYQVGPDGQRPQNCDRGAAPCRAELWELTSEPPGPADWPASQSGEPLEDVEDARFSRQPFNRSHFQQVQALNRACGFYDVTSPCSVRIYPFNNLSLMARRDGTESVGYSLSFYRPISQAAALAYVRILNDHQSFRPIETQRLADRLVYYGCPYDAGAEQLAPLCSVELFYATPSGFDRSIERSPSGDPLISGLRFIQSSP</sequence>
<dbReference type="EMBL" id="JAZAQF010000057">
    <property type="protein sequence ID" value="MFG3817798.1"/>
    <property type="molecule type" value="Genomic_DNA"/>
</dbReference>
<evidence type="ECO:0000313" key="2">
    <source>
        <dbReference type="Proteomes" id="UP001604335"/>
    </source>
</evidence>
<keyword evidence="2" id="KW-1185">Reference proteome</keyword>
<reference evidence="2" key="1">
    <citation type="journal article" date="2024" name="Algal Res.">
        <title>Biochemical, toxicological and genomic investigation of a high-biomass producing Limnothrix strain isolated from Italian shallow drinking water reservoir.</title>
        <authorList>
            <person name="Simonazzi M."/>
            <person name="Shishido T.K."/>
            <person name="Delbaje E."/>
            <person name="Wahlsten M."/>
            <person name="Fewer D.P."/>
            <person name="Sivonen K."/>
            <person name="Pezzolesi L."/>
            <person name="Pistocchi R."/>
        </authorList>
    </citation>
    <scope>NUCLEOTIDE SEQUENCE [LARGE SCALE GENOMIC DNA]</scope>
    <source>
        <strain evidence="2">LRLZ20PSL1</strain>
    </source>
</reference>
<proteinExistence type="predicted"/>
<comment type="caution">
    <text evidence="1">The sequence shown here is derived from an EMBL/GenBank/DDBJ whole genome shotgun (WGS) entry which is preliminary data.</text>
</comment>
<accession>A0ABW7C9F6</accession>
<dbReference type="RefSeq" id="WP_393012367.1">
    <property type="nucleotide sequence ID" value="NZ_JAZAQF010000057.1"/>
</dbReference>
<gene>
    <name evidence="1" type="ORF">VPK24_09140</name>
</gene>
<dbReference type="Proteomes" id="UP001604335">
    <property type="component" value="Unassembled WGS sequence"/>
</dbReference>
<name>A0ABW7C9F6_9CYAN</name>
<protein>
    <submittedName>
        <fullName evidence="1">Uncharacterized protein</fullName>
    </submittedName>
</protein>
<evidence type="ECO:0000313" key="1">
    <source>
        <dbReference type="EMBL" id="MFG3817798.1"/>
    </source>
</evidence>